<reference evidence="2 3" key="1">
    <citation type="journal article" date="2013" name="PLoS Genet.">
        <title>A gene transfer agent and a dynamic repertoire of secretion systems hold the keys to the explosive radiation of the emerging pathogen Bartonella.</title>
        <authorList>
            <person name="Guy L."/>
            <person name="Nystedt B."/>
            <person name="Toft C."/>
            <person name="Zaremba-Niedzwiedzka K."/>
            <person name="Berglund E.C."/>
            <person name="Granberg F."/>
            <person name="Naslund K."/>
            <person name="Eriksson A.S."/>
            <person name="Andersson S.G."/>
        </authorList>
    </citation>
    <scope>NUCLEOTIDE SEQUENCE [LARGE SCALE GENOMIC DNA]</scope>
    <source>
        <strain evidence="2">Tweed</strain>
    </source>
</reference>
<organism evidence="2 3">
    <name type="scientific">Bartonella vinsonii subsp. berkhoffii str. Tweed</name>
    <dbReference type="NCBI Taxonomy" id="1094502"/>
    <lineage>
        <taxon>Bacteria</taxon>
        <taxon>Pseudomonadati</taxon>
        <taxon>Pseudomonadota</taxon>
        <taxon>Alphaproteobacteria</taxon>
        <taxon>Hyphomicrobiales</taxon>
        <taxon>Bartonellaceae</taxon>
        <taxon>Bartonella</taxon>
    </lineage>
</organism>
<dbReference type="Proteomes" id="UP000014011">
    <property type="component" value="Unassembled WGS sequence"/>
</dbReference>
<dbReference type="InterPro" id="IPR050678">
    <property type="entry name" value="DNA_Partitioning_ATPase"/>
</dbReference>
<dbReference type="RefSeq" id="WP_010705586.1">
    <property type="nucleotide sequence ID" value="NZ_KB915634.1"/>
</dbReference>
<dbReference type="NCBIfam" id="NF041546">
    <property type="entry name" value="ParA_partition"/>
    <property type="match status" value="1"/>
</dbReference>
<dbReference type="Gene3D" id="3.40.50.300">
    <property type="entry name" value="P-loop containing nucleotide triphosphate hydrolases"/>
    <property type="match status" value="1"/>
</dbReference>
<dbReference type="PATRIC" id="fig|1094502.3.peg.1569"/>
<evidence type="ECO:0000313" key="3">
    <source>
        <dbReference type="Proteomes" id="UP000014011"/>
    </source>
</evidence>
<evidence type="ECO:0000313" key="2">
    <source>
        <dbReference type="EMBL" id="ENN94533.1"/>
    </source>
</evidence>
<evidence type="ECO:0000259" key="1">
    <source>
        <dbReference type="Pfam" id="PF01656"/>
    </source>
</evidence>
<dbReference type="AlphaFoldDB" id="N6UWU8"/>
<sequence>MIIGLLNQKGGVGKTTLSVNLAASFARAGARVLLIDGDPQGSALDWAAAREGASLFSVVGLPRATIHKEIAQIGHTYDHIVIDGPPRVTDLARSALMASDLVLIPVQPSPYDIWAADGIVKLIDEARVYKENLKSAFVINRRIVNTAIGRDVGEALGAYPVHVLSASVAQRVIFAEAAVQGKAVYEVDKRGPAAAEIEAVAAEIKELANEQNNED</sequence>
<dbReference type="EMBL" id="AGWD01000016">
    <property type="protein sequence ID" value="ENN94533.1"/>
    <property type="molecule type" value="Genomic_DNA"/>
</dbReference>
<proteinExistence type="predicted"/>
<protein>
    <submittedName>
        <fullName evidence="2">Chromosome partitioning protein</fullName>
    </submittedName>
</protein>
<comment type="caution">
    <text evidence="2">The sequence shown here is derived from an EMBL/GenBank/DDBJ whole genome shotgun (WGS) entry which is preliminary data.</text>
</comment>
<dbReference type="InterPro" id="IPR002586">
    <property type="entry name" value="CobQ/CobB/MinD/ParA_Nub-bd_dom"/>
</dbReference>
<dbReference type="InterPro" id="IPR048089">
    <property type="entry name" value="McdA"/>
</dbReference>
<dbReference type="PIRSF" id="PIRSF009320">
    <property type="entry name" value="Nuc_binding_HP_1000"/>
    <property type="match status" value="1"/>
</dbReference>
<dbReference type="InterPro" id="IPR027417">
    <property type="entry name" value="P-loop_NTPase"/>
</dbReference>
<dbReference type="PANTHER" id="PTHR13696">
    <property type="entry name" value="P-LOOP CONTAINING NUCLEOSIDE TRIPHOSPHATE HYDROLASE"/>
    <property type="match status" value="1"/>
</dbReference>
<name>N6UWU8_BARVB</name>
<dbReference type="Pfam" id="PF01656">
    <property type="entry name" value="CbiA"/>
    <property type="match status" value="1"/>
</dbReference>
<dbReference type="SUPFAM" id="SSF52540">
    <property type="entry name" value="P-loop containing nucleoside triphosphate hydrolases"/>
    <property type="match status" value="1"/>
</dbReference>
<accession>N6UWU8</accession>
<dbReference type="PANTHER" id="PTHR13696:SF96">
    <property type="entry name" value="COBQ_COBB_MIND_PARA NUCLEOTIDE BINDING DOMAIN-CONTAINING PROTEIN"/>
    <property type="match status" value="1"/>
</dbReference>
<dbReference type="CDD" id="cd02042">
    <property type="entry name" value="ParAB_family"/>
    <property type="match status" value="1"/>
</dbReference>
<gene>
    <name evidence="2" type="primary">parA1</name>
    <name evidence="2" type="ORF">BVtw_13100</name>
</gene>
<dbReference type="HOGENOM" id="CLU_037612_5_3_5"/>
<feature type="domain" description="CobQ/CobB/MinD/ParA nucleotide binding" evidence="1">
    <location>
        <begin position="5"/>
        <end position="182"/>
    </location>
</feature>